<evidence type="ECO:0000313" key="2">
    <source>
        <dbReference type="Proteomes" id="UP000676386"/>
    </source>
</evidence>
<dbReference type="RefSeq" id="WP_211972790.1">
    <property type="nucleotide sequence ID" value="NZ_CBFHAM010000001.1"/>
</dbReference>
<evidence type="ECO:0000313" key="1">
    <source>
        <dbReference type="EMBL" id="MBS0027685.1"/>
    </source>
</evidence>
<sequence length="245" mass="25975">MKITRTLLAVLSVTILGIYACSKKDNVQGNATIESSSGSSAKPGELVSFKFNGLAKDGAVDWKITPAGNVQIHSSGNTATVIFSKAGDFVVTAQSGSQQAVQRLSVSATGSSSNKVVSTTASLDGDEITLVPSFPKDSINYLLIRAETKKDYDCLNNFLVSVYSEASNAFTLKYIGVEVPDASICTAGKSKAVATNALYMPVDGTYSFTIKFNNKDYIGSVVKKGTHFNFTWSYTSGVIISPQSI</sequence>
<gene>
    <name evidence="1" type="ORF">KE626_10230</name>
</gene>
<organism evidence="1 2">
    <name type="scientific">Chitinophaga hostae</name>
    <dbReference type="NCBI Taxonomy" id="2831022"/>
    <lineage>
        <taxon>Bacteria</taxon>
        <taxon>Pseudomonadati</taxon>
        <taxon>Bacteroidota</taxon>
        <taxon>Chitinophagia</taxon>
        <taxon>Chitinophagales</taxon>
        <taxon>Chitinophagaceae</taxon>
        <taxon>Chitinophaga</taxon>
    </lineage>
</organism>
<dbReference type="EMBL" id="JAGTXB010000004">
    <property type="protein sequence ID" value="MBS0027685.1"/>
    <property type="molecule type" value="Genomic_DNA"/>
</dbReference>
<comment type="caution">
    <text evidence="1">The sequence shown here is derived from an EMBL/GenBank/DDBJ whole genome shotgun (WGS) entry which is preliminary data.</text>
</comment>
<dbReference type="PROSITE" id="PS51257">
    <property type="entry name" value="PROKAR_LIPOPROTEIN"/>
    <property type="match status" value="1"/>
</dbReference>
<proteinExistence type="predicted"/>
<name>A0ABS5IXU3_9BACT</name>
<keyword evidence="2" id="KW-1185">Reference proteome</keyword>
<reference evidence="1 2" key="1">
    <citation type="submission" date="2021-04" db="EMBL/GenBank/DDBJ databases">
        <title>Chitinophaga sp. nov., isolated from the rhizosphere soil.</title>
        <authorList>
            <person name="He S."/>
        </authorList>
    </citation>
    <scope>NUCLEOTIDE SEQUENCE [LARGE SCALE GENOMIC DNA]</scope>
    <source>
        <strain evidence="1 2">2R12</strain>
    </source>
</reference>
<accession>A0ABS5IXU3</accession>
<protein>
    <submittedName>
        <fullName evidence="1">Uncharacterized protein</fullName>
    </submittedName>
</protein>
<dbReference type="Proteomes" id="UP000676386">
    <property type="component" value="Unassembled WGS sequence"/>
</dbReference>